<keyword evidence="2" id="KW-0812">Transmembrane</keyword>
<accession>A0A517L418</accession>
<evidence type="ECO:0008006" key="5">
    <source>
        <dbReference type="Google" id="ProtNLM"/>
    </source>
</evidence>
<dbReference type="OrthoDB" id="3979469at2759"/>
<dbReference type="PANTHER" id="PTHR39153:SF1">
    <property type="entry name" value="AGR244WP"/>
    <property type="match status" value="1"/>
</dbReference>
<evidence type="ECO:0000256" key="2">
    <source>
        <dbReference type="SAM" id="Phobius"/>
    </source>
</evidence>
<dbReference type="InterPro" id="IPR038882">
    <property type="entry name" value="Rcf3"/>
</dbReference>
<organism evidence="3 4">
    <name type="scientific">Venturia effusa</name>
    <dbReference type="NCBI Taxonomy" id="50376"/>
    <lineage>
        <taxon>Eukaryota</taxon>
        <taxon>Fungi</taxon>
        <taxon>Dikarya</taxon>
        <taxon>Ascomycota</taxon>
        <taxon>Pezizomycotina</taxon>
        <taxon>Dothideomycetes</taxon>
        <taxon>Pleosporomycetidae</taxon>
        <taxon>Venturiales</taxon>
        <taxon>Venturiaceae</taxon>
        <taxon>Venturia</taxon>
    </lineage>
</organism>
<dbReference type="AlphaFoldDB" id="A0A517L418"/>
<feature type="region of interest" description="Disordered" evidence="1">
    <location>
        <begin position="107"/>
        <end position="135"/>
    </location>
</feature>
<sequence length="135" mass="15172">MKRKYDLQNDEELNDASWEAGKGAVVGAATWGLYAAILGAGAYFYSPIYRNLTIQFKVFIQMSSMTLGGMVEADRRLRYHEAFMRHNNRLKRDAAVWRAYEADFEARGTPGVGSEAGSQATQRHSEEVENESGKK</sequence>
<feature type="compositionally biased region" description="Basic and acidic residues" evidence="1">
    <location>
        <begin position="123"/>
        <end position="135"/>
    </location>
</feature>
<keyword evidence="4" id="KW-1185">Reference proteome</keyword>
<reference evidence="3 4" key="1">
    <citation type="submission" date="2019-07" db="EMBL/GenBank/DDBJ databases">
        <title>Finished genome of Venturia effusa.</title>
        <authorList>
            <person name="Young C.A."/>
            <person name="Cox M.P."/>
            <person name="Ganley A.R.D."/>
            <person name="David W.J."/>
        </authorList>
    </citation>
    <scope>NUCLEOTIDE SEQUENCE [LARGE SCALE GENOMIC DNA]</scope>
    <source>
        <strain evidence="4">albino</strain>
    </source>
</reference>
<dbReference type="Proteomes" id="UP000316270">
    <property type="component" value="Chromosome 4"/>
</dbReference>
<keyword evidence="2" id="KW-1133">Transmembrane helix</keyword>
<evidence type="ECO:0000313" key="3">
    <source>
        <dbReference type="EMBL" id="QDS70362.1"/>
    </source>
</evidence>
<protein>
    <recommendedName>
        <fullName evidence="5">Imidazoleglycerol-phosphate dehydratase</fullName>
    </recommendedName>
</protein>
<evidence type="ECO:0000313" key="4">
    <source>
        <dbReference type="Proteomes" id="UP000316270"/>
    </source>
</evidence>
<dbReference type="EMBL" id="CP042188">
    <property type="protein sequence ID" value="QDS70362.1"/>
    <property type="molecule type" value="Genomic_DNA"/>
</dbReference>
<keyword evidence="2" id="KW-0472">Membrane</keyword>
<feature type="transmembrane region" description="Helical" evidence="2">
    <location>
        <begin position="24"/>
        <end position="45"/>
    </location>
</feature>
<name>A0A517L418_9PEZI</name>
<proteinExistence type="predicted"/>
<dbReference type="PANTHER" id="PTHR39153">
    <property type="entry name" value="AGR244WP"/>
    <property type="match status" value="1"/>
</dbReference>
<evidence type="ECO:0000256" key="1">
    <source>
        <dbReference type="SAM" id="MobiDB-lite"/>
    </source>
</evidence>
<gene>
    <name evidence="3" type="ORF">FKW77_009047</name>
</gene>